<gene>
    <name evidence="1" type="ORF">SAMN00120144_1894</name>
</gene>
<protein>
    <submittedName>
        <fullName evidence="1">Uncharacterized protein</fullName>
    </submittedName>
</protein>
<proteinExistence type="predicted"/>
<evidence type="ECO:0000313" key="2">
    <source>
        <dbReference type="Proteomes" id="UP000192266"/>
    </source>
</evidence>
<organism evidence="1 2">
    <name type="scientific">Hymenobacter roseosalivarius DSM 11622</name>
    <dbReference type="NCBI Taxonomy" id="645990"/>
    <lineage>
        <taxon>Bacteria</taxon>
        <taxon>Pseudomonadati</taxon>
        <taxon>Bacteroidota</taxon>
        <taxon>Cytophagia</taxon>
        <taxon>Cytophagales</taxon>
        <taxon>Hymenobacteraceae</taxon>
        <taxon>Hymenobacter</taxon>
    </lineage>
</organism>
<evidence type="ECO:0000313" key="1">
    <source>
        <dbReference type="EMBL" id="SMB95235.1"/>
    </source>
</evidence>
<keyword evidence="2" id="KW-1185">Reference proteome</keyword>
<dbReference type="Proteomes" id="UP000192266">
    <property type="component" value="Unassembled WGS sequence"/>
</dbReference>
<dbReference type="EMBL" id="FWWW01000068">
    <property type="protein sequence ID" value="SMB95235.1"/>
    <property type="molecule type" value="Genomic_DNA"/>
</dbReference>
<dbReference type="AlphaFoldDB" id="A0A1W1VPD0"/>
<dbReference type="OrthoDB" id="9810303at2"/>
<name>A0A1W1VPD0_9BACT</name>
<sequence length="72" mass="8520">MFTVTMRGANFNADSRKLCPFRVLPSTVTTSARKYLRNGVFRLQTVFSLLTLPQWQLRQLYRILIRQDKDKL</sequence>
<reference evidence="1 2" key="1">
    <citation type="submission" date="2017-04" db="EMBL/GenBank/DDBJ databases">
        <authorList>
            <person name="Afonso C.L."/>
            <person name="Miller P.J."/>
            <person name="Scott M.A."/>
            <person name="Spackman E."/>
            <person name="Goraichik I."/>
            <person name="Dimitrov K.M."/>
            <person name="Suarez D.L."/>
            <person name="Swayne D.E."/>
        </authorList>
    </citation>
    <scope>NUCLEOTIDE SEQUENCE [LARGE SCALE GENOMIC DNA]</scope>
    <source>
        <strain evidence="1 2">DSM 11622</strain>
    </source>
</reference>
<dbReference type="RefSeq" id="WP_084445438.1">
    <property type="nucleotide sequence ID" value="NZ_FWWW01000068.1"/>
</dbReference>
<accession>A0A1W1VPD0</accession>